<gene>
    <name evidence="1" type="ORF">H8S75_12355</name>
</gene>
<organism evidence="1 2">
    <name type="scientific">Hungatella hominis</name>
    <dbReference type="NCBI Taxonomy" id="2763050"/>
    <lineage>
        <taxon>Bacteria</taxon>
        <taxon>Bacillati</taxon>
        <taxon>Bacillota</taxon>
        <taxon>Clostridia</taxon>
        <taxon>Lachnospirales</taxon>
        <taxon>Lachnospiraceae</taxon>
        <taxon>Hungatella</taxon>
    </lineage>
</organism>
<evidence type="ECO:0000313" key="2">
    <source>
        <dbReference type="Proteomes" id="UP000634672"/>
    </source>
</evidence>
<protein>
    <recommendedName>
        <fullName evidence="3">MBL fold metallo-hydrolase</fullName>
    </recommendedName>
</protein>
<keyword evidence="2" id="KW-1185">Reference proteome</keyword>
<comment type="caution">
    <text evidence="1">The sequence shown here is derived from an EMBL/GenBank/DDBJ whole genome shotgun (WGS) entry which is preliminary data.</text>
</comment>
<dbReference type="InterPro" id="IPR036866">
    <property type="entry name" value="RibonucZ/Hydroxyglut_hydro"/>
</dbReference>
<evidence type="ECO:0008006" key="3">
    <source>
        <dbReference type="Google" id="ProtNLM"/>
    </source>
</evidence>
<dbReference type="SUPFAM" id="SSF56281">
    <property type="entry name" value="Metallo-hydrolase/oxidoreductase"/>
    <property type="match status" value="1"/>
</dbReference>
<accession>A0ABR7H6B0</accession>
<dbReference type="Gene3D" id="3.60.15.10">
    <property type="entry name" value="Ribonuclease Z/Hydroxyacylglutathione hydrolase-like"/>
    <property type="match status" value="1"/>
</dbReference>
<dbReference type="Proteomes" id="UP000634672">
    <property type="component" value="Unassembled WGS sequence"/>
</dbReference>
<dbReference type="PANTHER" id="PTHR30619:SF1">
    <property type="entry name" value="RECOMBINATION PROTEIN 2"/>
    <property type="match status" value="1"/>
</dbReference>
<dbReference type="InterPro" id="IPR052159">
    <property type="entry name" value="Competence_DNA_uptake"/>
</dbReference>
<reference evidence="1 2" key="1">
    <citation type="submission" date="2020-08" db="EMBL/GenBank/DDBJ databases">
        <title>Genome public.</title>
        <authorList>
            <person name="Liu C."/>
            <person name="Sun Q."/>
        </authorList>
    </citation>
    <scope>NUCLEOTIDE SEQUENCE [LARGE SCALE GENOMIC DNA]</scope>
    <source>
        <strain evidence="1 2">NSJ-66</strain>
    </source>
</reference>
<dbReference type="PANTHER" id="PTHR30619">
    <property type="entry name" value="DNA INTERNALIZATION/COMPETENCE PROTEIN COMEC/REC2"/>
    <property type="match status" value="1"/>
</dbReference>
<dbReference type="EMBL" id="JACOPB010000004">
    <property type="protein sequence ID" value="MBC5708742.1"/>
    <property type="molecule type" value="Genomic_DNA"/>
</dbReference>
<name>A0ABR7H6B0_9FIRM</name>
<evidence type="ECO:0000313" key="1">
    <source>
        <dbReference type="EMBL" id="MBC5708742.1"/>
    </source>
</evidence>
<sequence length="317" mass="35592">MITDHLLSEEEQTMIENLYQTEDSVREDSDIESLLSELFTDITDFKIESFNVGDGNCIYITATGKSKKKFYFDIGYRYICSLTTEEGEVISHYPYAENHLNTRKPDMVILSHWDLDHILGVVYAGEHIFMIPWIAPDLNDDAHPAKASAKRLAKYLELRGQLNLIPLTTKKFTKKGRQIFKNDKVTIGMAKGGGMLTKINNTGIVIRMEGEEGYTLLAGDAEYSTWPSCISTIKVPPKCSYLLVPHHASNMIYKGVPVTDSLQGRAIICASGDNEKHPLFTHLLELTKKGYLYEITGLCSSSIIITTINKARQIKAT</sequence>
<dbReference type="RefSeq" id="WP_187021891.1">
    <property type="nucleotide sequence ID" value="NZ_JACOPB010000004.1"/>
</dbReference>
<proteinExistence type="predicted"/>